<gene>
    <name evidence="2" type="ORF">KSB_60760</name>
</gene>
<dbReference type="PRINTS" id="PR00039">
    <property type="entry name" value="HTHLYSR"/>
</dbReference>
<evidence type="ECO:0000313" key="3">
    <source>
        <dbReference type="Proteomes" id="UP000654345"/>
    </source>
</evidence>
<comment type="caution">
    <text evidence="2">The sequence shown here is derived from an EMBL/GenBank/DDBJ whole genome shotgun (WGS) entry which is preliminary data.</text>
</comment>
<name>A0ABQ3UY32_9CHLR</name>
<dbReference type="SUPFAM" id="SSF46785">
    <property type="entry name" value="Winged helix' DNA-binding domain"/>
    <property type="match status" value="1"/>
</dbReference>
<dbReference type="InterPro" id="IPR036390">
    <property type="entry name" value="WH_DNA-bd_sf"/>
</dbReference>
<evidence type="ECO:0000313" key="2">
    <source>
        <dbReference type="EMBL" id="GHO57601.1"/>
    </source>
</evidence>
<reference evidence="2 3" key="1">
    <citation type="journal article" date="2021" name="Int. J. Syst. Evol. Microbiol.">
        <title>Reticulibacter mediterranei gen. nov., sp. nov., within the new family Reticulibacteraceae fam. nov., and Ktedonospora formicarum gen. nov., sp. nov., Ktedonobacter robiniae sp. nov., Dictyobacter formicarum sp. nov. and Dictyobacter arantiisoli sp. nov., belonging to the class Ktedonobacteria.</title>
        <authorList>
            <person name="Yabe S."/>
            <person name="Zheng Y."/>
            <person name="Wang C.M."/>
            <person name="Sakai Y."/>
            <person name="Abe K."/>
            <person name="Yokota A."/>
            <person name="Donadio S."/>
            <person name="Cavaletti L."/>
            <person name="Monciardini P."/>
        </authorList>
    </citation>
    <scope>NUCLEOTIDE SEQUENCE [LARGE SCALE GENOMIC DNA]</scope>
    <source>
        <strain evidence="2 3">SOSP1-30</strain>
    </source>
</reference>
<dbReference type="Proteomes" id="UP000654345">
    <property type="component" value="Unassembled WGS sequence"/>
</dbReference>
<evidence type="ECO:0000259" key="1">
    <source>
        <dbReference type="PROSITE" id="PS50931"/>
    </source>
</evidence>
<dbReference type="InterPro" id="IPR036388">
    <property type="entry name" value="WH-like_DNA-bd_sf"/>
</dbReference>
<dbReference type="EMBL" id="BNJG01000002">
    <property type="protein sequence ID" value="GHO57601.1"/>
    <property type="molecule type" value="Genomic_DNA"/>
</dbReference>
<accession>A0ABQ3UY32</accession>
<dbReference type="PANTHER" id="PTHR30419:SF28">
    <property type="entry name" value="HTH-TYPE TRANSCRIPTIONAL REGULATOR BSDA"/>
    <property type="match status" value="1"/>
</dbReference>
<dbReference type="InterPro" id="IPR000847">
    <property type="entry name" value="LysR_HTH_N"/>
</dbReference>
<keyword evidence="3" id="KW-1185">Reference proteome</keyword>
<dbReference type="PANTHER" id="PTHR30419">
    <property type="entry name" value="HTH-TYPE TRANSCRIPTIONAL REGULATOR YBHD"/>
    <property type="match status" value="1"/>
</dbReference>
<dbReference type="Gene3D" id="1.10.10.10">
    <property type="entry name" value="Winged helix-like DNA-binding domain superfamily/Winged helix DNA-binding domain"/>
    <property type="match status" value="1"/>
</dbReference>
<dbReference type="InterPro" id="IPR050950">
    <property type="entry name" value="HTH-type_LysR_regulators"/>
</dbReference>
<proteinExistence type="predicted"/>
<organism evidence="2 3">
    <name type="scientific">Ktedonobacter robiniae</name>
    <dbReference type="NCBI Taxonomy" id="2778365"/>
    <lineage>
        <taxon>Bacteria</taxon>
        <taxon>Bacillati</taxon>
        <taxon>Chloroflexota</taxon>
        <taxon>Ktedonobacteria</taxon>
        <taxon>Ktedonobacterales</taxon>
        <taxon>Ktedonobacteraceae</taxon>
        <taxon>Ktedonobacter</taxon>
    </lineage>
</organism>
<dbReference type="Pfam" id="PF00126">
    <property type="entry name" value="HTH_1"/>
    <property type="match status" value="1"/>
</dbReference>
<dbReference type="PROSITE" id="PS50931">
    <property type="entry name" value="HTH_LYSR"/>
    <property type="match status" value="1"/>
</dbReference>
<feature type="domain" description="HTH lysR-type" evidence="1">
    <location>
        <begin position="1"/>
        <end position="58"/>
    </location>
</feature>
<sequence length="182" mass="20625">MDLLQLRYFRVVARREHMTKAAEELCIAQPSLSKTIRRLEKEIGVPLFDRQERSLQLNQFGKAFLEHIEAMFSELEEGQRKVQDMAGLEQGVVSLIAASLPWIPDLLYCFQILHLPFTFAYPNVHLLKYPSGSKRVPMISASYPLRSSNLASNGDPCSAKKFSWSFPAHIDLPGRSTSLCAK</sequence>
<protein>
    <recommendedName>
        <fullName evidence="1">HTH lysR-type domain-containing protein</fullName>
    </recommendedName>
</protein>